<dbReference type="InParanoid" id="Q2H0M6"/>
<accession>Q2H0M6</accession>
<dbReference type="HOGENOM" id="CLU_1731251_0_0_1"/>
<organism evidence="2 3">
    <name type="scientific">Chaetomium globosum (strain ATCC 6205 / CBS 148.51 / DSM 1962 / NBRC 6347 / NRRL 1970)</name>
    <name type="common">Soil fungus</name>
    <dbReference type="NCBI Taxonomy" id="306901"/>
    <lineage>
        <taxon>Eukaryota</taxon>
        <taxon>Fungi</taxon>
        <taxon>Dikarya</taxon>
        <taxon>Ascomycota</taxon>
        <taxon>Pezizomycotina</taxon>
        <taxon>Sordariomycetes</taxon>
        <taxon>Sordariomycetidae</taxon>
        <taxon>Sordariales</taxon>
        <taxon>Chaetomiaceae</taxon>
        <taxon>Chaetomium</taxon>
    </lineage>
</organism>
<feature type="compositionally biased region" description="Low complexity" evidence="1">
    <location>
        <begin position="20"/>
        <end position="43"/>
    </location>
</feature>
<reference evidence="3" key="1">
    <citation type="journal article" date="2015" name="Genome Announc.">
        <title>Draft genome sequence of the cellulolytic fungus Chaetomium globosum.</title>
        <authorList>
            <person name="Cuomo C.A."/>
            <person name="Untereiner W.A."/>
            <person name="Ma L.-J."/>
            <person name="Grabherr M."/>
            <person name="Birren B.W."/>
        </authorList>
    </citation>
    <scope>NUCLEOTIDE SEQUENCE [LARGE SCALE GENOMIC DNA]</scope>
    <source>
        <strain evidence="3">ATCC 6205 / CBS 148.51 / DSM 1962 / NBRC 6347 / NRRL 1970</strain>
    </source>
</reference>
<evidence type="ECO:0000313" key="2">
    <source>
        <dbReference type="EMBL" id="EAQ88051.1"/>
    </source>
</evidence>
<dbReference type="AlphaFoldDB" id="Q2H0M6"/>
<protein>
    <submittedName>
        <fullName evidence="2">Uncharacterized protein</fullName>
    </submittedName>
</protein>
<dbReference type="RefSeq" id="XP_001223884.1">
    <property type="nucleotide sequence ID" value="XM_001223883.1"/>
</dbReference>
<proteinExistence type="predicted"/>
<dbReference type="VEuPathDB" id="FungiDB:CHGG_04670"/>
<dbReference type="OrthoDB" id="506431at2759"/>
<gene>
    <name evidence="2" type="ORF">CHGG_04670</name>
</gene>
<sequence>MGTTNNSWAPKPKPEEDEASPSTPDTTTTTATTTTPSTTTPANALPPPVPQKHHHQAIADPLAHFLAIPWTARLLTDPAAFGIVVSDRRPLASGDKQFVRSVLSSPTTVRACVTFFLRLPLVQGVAAQGVVPVSKSRALLQGWGSARRGGP</sequence>
<evidence type="ECO:0000313" key="3">
    <source>
        <dbReference type="Proteomes" id="UP000001056"/>
    </source>
</evidence>
<dbReference type="EMBL" id="CH408032">
    <property type="protein sequence ID" value="EAQ88051.1"/>
    <property type="molecule type" value="Genomic_DNA"/>
</dbReference>
<evidence type="ECO:0000256" key="1">
    <source>
        <dbReference type="SAM" id="MobiDB-lite"/>
    </source>
</evidence>
<dbReference type="GeneID" id="4391818"/>
<name>Q2H0M6_CHAGB</name>
<keyword evidence="3" id="KW-1185">Reference proteome</keyword>
<dbReference type="Proteomes" id="UP000001056">
    <property type="component" value="Unassembled WGS sequence"/>
</dbReference>
<feature type="region of interest" description="Disordered" evidence="1">
    <location>
        <begin position="1"/>
        <end position="56"/>
    </location>
</feature>